<keyword evidence="2" id="KW-1185">Reference proteome</keyword>
<sequence>MKLKLYLVLVFIGFADLGYAQSYKNELVVISENDAYIDITSDHYYTNGFFIKYRHAMDGQKLKSGLAKQIIGFEVGQKIYNAYYSFAPNPATHDRPFSAYLYGEANLSRYYANKQMIKVSAQVGVSGKDALGEKFQKAFHRLVGQNKIDGWEYALNSEPTLNLGIDYNRLLAATDNGIFDITGTASAAVGNVITKAGIGSTLRFGRFNGMDNSAAFNSLVSNNNANNAKRKYELFLSISPQLHLVAFDSSLQGGLFVKDKGPITFKPKPAVFTTQVGLAFAIARWTANYTATFTTNEVKDNAAGYRFAYYSLAYRFSKS</sequence>
<dbReference type="OrthoDB" id="622552at2"/>
<evidence type="ECO:0000313" key="2">
    <source>
        <dbReference type="Proteomes" id="UP000291485"/>
    </source>
</evidence>
<dbReference type="AlphaFoldDB" id="A0A4R0NTN1"/>
<organism evidence="1 2">
    <name type="scientific">Pedobacter frigidisoli</name>
    <dbReference type="NCBI Taxonomy" id="2530455"/>
    <lineage>
        <taxon>Bacteria</taxon>
        <taxon>Pseudomonadati</taxon>
        <taxon>Bacteroidota</taxon>
        <taxon>Sphingobacteriia</taxon>
        <taxon>Sphingobacteriales</taxon>
        <taxon>Sphingobacteriaceae</taxon>
        <taxon>Pedobacter</taxon>
    </lineage>
</organism>
<accession>A0A4R0NTN1</accession>
<name>A0A4R0NTN1_9SPHI</name>
<gene>
    <name evidence="1" type="ORF">EZ449_17105</name>
</gene>
<protein>
    <submittedName>
        <fullName evidence="1">Lipid A deacylase LpxR family protein</fullName>
    </submittedName>
</protein>
<dbReference type="Gene3D" id="2.40.128.140">
    <property type="entry name" value="Outer membrane protein"/>
    <property type="match status" value="1"/>
</dbReference>
<dbReference type="InterPro" id="IPR018707">
    <property type="entry name" value="LpxR"/>
</dbReference>
<dbReference type="Pfam" id="PF09982">
    <property type="entry name" value="LpxR"/>
    <property type="match status" value="1"/>
</dbReference>
<dbReference type="Proteomes" id="UP000291485">
    <property type="component" value="Unassembled WGS sequence"/>
</dbReference>
<dbReference type="EMBL" id="SJSN01000014">
    <property type="protein sequence ID" value="TCD04667.1"/>
    <property type="molecule type" value="Genomic_DNA"/>
</dbReference>
<reference evidence="1 2" key="1">
    <citation type="submission" date="2019-02" db="EMBL/GenBank/DDBJ databases">
        <title>Pedobacter sp. RP-3-11 sp. nov., isolated from Arctic soil.</title>
        <authorList>
            <person name="Dahal R.H."/>
        </authorList>
    </citation>
    <scope>NUCLEOTIDE SEQUENCE [LARGE SCALE GENOMIC DNA]</scope>
    <source>
        <strain evidence="1 2">RP-3-11</strain>
    </source>
</reference>
<dbReference type="InterPro" id="IPR037107">
    <property type="entry name" value="Put_OMP_sf"/>
</dbReference>
<proteinExistence type="predicted"/>
<evidence type="ECO:0000313" key="1">
    <source>
        <dbReference type="EMBL" id="TCD04667.1"/>
    </source>
</evidence>
<comment type="caution">
    <text evidence="1">The sequence shown here is derived from an EMBL/GenBank/DDBJ whole genome shotgun (WGS) entry which is preliminary data.</text>
</comment>
<dbReference type="RefSeq" id="WP_131561101.1">
    <property type="nucleotide sequence ID" value="NZ_SJSN01000014.1"/>
</dbReference>